<evidence type="ECO:0000256" key="3">
    <source>
        <dbReference type="ARBA" id="ARBA00012438"/>
    </source>
</evidence>
<dbReference type="InterPro" id="IPR005467">
    <property type="entry name" value="His_kinase_dom"/>
</dbReference>
<dbReference type="InterPro" id="IPR003660">
    <property type="entry name" value="HAMP_dom"/>
</dbReference>
<keyword evidence="20" id="KW-1185">Reference proteome</keyword>
<evidence type="ECO:0000313" key="19">
    <source>
        <dbReference type="EMBL" id="TDP82497.1"/>
    </source>
</evidence>
<feature type="region of interest" description="Disordered" evidence="15">
    <location>
        <begin position="130"/>
        <end position="171"/>
    </location>
</feature>
<keyword evidence="13" id="KW-0902">Two-component regulatory system</keyword>
<evidence type="ECO:0000256" key="9">
    <source>
        <dbReference type="ARBA" id="ARBA00022741"/>
    </source>
</evidence>
<dbReference type="GO" id="GO:0000155">
    <property type="term" value="F:phosphorelay sensor kinase activity"/>
    <property type="evidence" value="ECO:0007669"/>
    <property type="project" value="InterPro"/>
</dbReference>
<sequence length="479" mass="51783">MSLLARLRPRSLAAQLTLLLLAALVGAQAVSTVVFLQNRRSAIEVAVREQILGRTAALVRLLEDTPPSLHERILETAGSPRLAYAIAAAPAVTTSAPPEDEPELAALLADAFGGREVRVAVGERDWRPRRFRDHDRAGEHAGDHAGEHAGARTGADGDDRPAPPPPPPLRVATASLSVALGPARWLNVEGQLPSPIFWAWPSTVSTAITAVAVLIAAGFAVRRITRPLRRLADAADRLGRGEDVPPLPEEGPEEARRTTHAFNAMQARVRRFVADRTRMIAAMSHDLRTPLTSLRLRAEFVDDDETREKMIATIDEMSRMTEATLAFARDDAKDEAARRTDVAALVRAIVDDFADMGADVVAEGPDRLDMTVRPSALRRALRNLVENALRYGVRARVTLARETRETVITVDDDGPGIAADRIDEVFEPFTRLETSRNAETGGVGLGLSTARSIVRAHGGEITLTNREGGGLTATVRLPV</sequence>
<keyword evidence="14 16" id="KW-0472">Membrane</keyword>
<evidence type="ECO:0000313" key="20">
    <source>
        <dbReference type="Proteomes" id="UP000294547"/>
    </source>
</evidence>
<evidence type="ECO:0000256" key="4">
    <source>
        <dbReference type="ARBA" id="ARBA00022475"/>
    </source>
</evidence>
<dbReference type="SMART" id="SM00388">
    <property type="entry name" value="HisKA"/>
    <property type="match status" value="1"/>
</dbReference>
<evidence type="ECO:0000256" key="11">
    <source>
        <dbReference type="ARBA" id="ARBA00022840"/>
    </source>
</evidence>
<evidence type="ECO:0000256" key="6">
    <source>
        <dbReference type="ARBA" id="ARBA00022553"/>
    </source>
</evidence>
<evidence type="ECO:0000259" key="17">
    <source>
        <dbReference type="PROSITE" id="PS50109"/>
    </source>
</evidence>
<dbReference type="InterPro" id="IPR036097">
    <property type="entry name" value="HisK_dim/P_sf"/>
</dbReference>
<keyword evidence="4" id="KW-1003">Cell membrane</keyword>
<evidence type="ECO:0000256" key="16">
    <source>
        <dbReference type="SAM" id="Phobius"/>
    </source>
</evidence>
<evidence type="ECO:0000256" key="13">
    <source>
        <dbReference type="ARBA" id="ARBA00023012"/>
    </source>
</evidence>
<evidence type="ECO:0000256" key="10">
    <source>
        <dbReference type="ARBA" id="ARBA00022777"/>
    </source>
</evidence>
<dbReference type="InterPro" id="IPR036890">
    <property type="entry name" value="HATPase_C_sf"/>
</dbReference>
<protein>
    <recommendedName>
        <fullName evidence="3">histidine kinase</fullName>
        <ecNumber evidence="3">2.7.13.3</ecNumber>
    </recommendedName>
</protein>
<dbReference type="Pfam" id="PF00672">
    <property type="entry name" value="HAMP"/>
    <property type="match status" value="1"/>
</dbReference>
<dbReference type="PANTHER" id="PTHR44936:SF5">
    <property type="entry name" value="SENSOR HISTIDINE KINASE ENVZ"/>
    <property type="match status" value="1"/>
</dbReference>
<dbReference type="SMART" id="SM00304">
    <property type="entry name" value="HAMP"/>
    <property type="match status" value="1"/>
</dbReference>
<gene>
    <name evidence="19" type="ORF">EDD54_3766</name>
</gene>
<evidence type="ECO:0000259" key="18">
    <source>
        <dbReference type="PROSITE" id="PS50885"/>
    </source>
</evidence>
<comment type="caution">
    <text evidence="19">The sequence shown here is derived from an EMBL/GenBank/DDBJ whole genome shotgun (WGS) entry which is preliminary data.</text>
</comment>
<dbReference type="Pfam" id="PF02518">
    <property type="entry name" value="HATPase_c"/>
    <property type="match status" value="1"/>
</dbReference>
<name>A0A4R6RA37_9HYPH</name>
<keyword evidence="11" id="KW-0067">ATP-binding</keyword>
<dbReference type="EC" id="2.7.13.3" evidence="3"/>
<dbReference type="Gene3D" id="1.10.8.500">
    <property type="entry name" value="HAMP domain in histidine kinase"/>
    <property type="match status" value="1"/>
</dbReference>
<keyword evidence="12 16" id="KW-1133">Transmembrane helix</keyword>
<dbReference type="AlphaFoldDB" id="A0A4R6RA37"/>
<dbReference type="SUPFAM" id="SSF158472">
    <property type="entry name" value="HAMP domain-like"/>
    <property type="match status" value="1"/>
</dbReference>
<dbReference type="InterPro" id="IPR050980">
    <property type="entry name" value="2C_sensor_his_kinase"/>
</dbReference>
<dbReference type="GO" id="GO:0005524">
    <property type="term" value="F:ATP binding"/>
    <property type="evidence" value="ECO:0007669"/>
    <property type="project" value="UniProtKB-KW"/>
</dbReference>
<dbReference type="Gene3D" id="1.10.287.130">
    <property type="match status" value="1"/>
</dbReference>
<dbReference type="PROSITE" id="PS50885">
    <property type="entry name" value="HAMP"/>
    <property type="match status" value="1"/>
</dbReference>
<keyword evidence="7" id="KW-0808">Transferase</keyword>
<keyword evidence="5" id="KW-0997">Cell inner membrane</keyword>
<feature type="domain" description="Histidine kinase" evidence="17">
    <location>
        <begin position="282"/>
        <end position="479"/>
    </location>
</feature>
<keyword evidence="8 16" id="KW-0812">Transmembrane</keyword>
<accession>A0A4R6RA37</accession>
<dbReference type="Proteomes" id="UP000294547">
    <property type="component" value="Unassembled WGS sequence"/>
</dbReference>
<dbReference type="RefSeq" id="WP_208112232.1">
    <property type="nucleotide sequence ID" value="NZ_BSPM01000007.1"/>
</dbReference>
<dbReference type="PANTHER" id="PTHR44936">
    <property type="entry name" value="SENSOR PROTEIN CREC"/>
    <property type="match status" value="1"/>
</dbReference>
<dbReference type="SUPFAM" id="SSF47384">
    <property type="entry name" value="Homodimeric domain of signal transducing histidine kinase"/>
    <property type="match status" value="1"/>
</dbReference>
<evidence type="ECO:0000256" key="14">
    <source>
        <dbReference type="ARBA" id="ARBA00023136"/>
    </source>
</evidence>
<reference evidence="19 20" key="1">
    <citation type="submission" date="2019-03" db="EMBL/GenBank/DDBJ databases">
        <title>Genomic Encyclopedia of Type Strains, Phase IV (KMG-IV): sequencing the most valuable type-strain genomes for metagenomic binning, comparative biology and taxonomic classification.</title>
        <authorList>
            <person name="Goeker M."/>
        </authorList>
    </citation>
    <scope>NUCLEOTIDE SEQUENCE [LARGE SCALE GENOMIC DNA]</scope>
    <source>
        <strain evidence="19 20">DSM 102969</strain>
    </source>
</reference>
<dbReference type="SUPFAM" id="SSF55874">
    <property type="entry name" value="ATPase domain of HSP90 chaperone/DNA topoisomerase II/histidine kinase"/>
    <property type="match status" value="1"/>
</dbReference>
<comment type="catalytic activity">
    <reaction evidence="1">
        <text>ATP + protein L-histidine = ADP + protein N-phospho-L-histidine.</text>
        <dbReference type="EC" id="2.7.13.3"/>
    </reaction>
</comment>
<evidence type="ECO:0000256" key="7">
    <source>
        <dbReference type="ARBA" id="ARBA00022679"/>
    </source>
</evidence>
<evidence type="ECO:0000256" key="15">
    <source>
        <dbReference type="SAM" id="MobiDB-lite"/>
    </source>
</evidence>
<dbReference type="GO" id="GO:0005886">
    <property type="term" value="C:plasma membrane"/>
    <property type="evidence" value="ECO:0007669"/>
    <property type="project" value="UniProtKB-SubCell"/>
</dbReference>
<dbReference type="CDD" id="cd00082">
    <property type="entry name" value="HisKA"/>
    <property type="match status" value="1"/>
</dbReference>
<dbReference type="InterPro" id="IPR003661">
    <property type="entry name" value="HisK_dim/P_dom"/>
</dbReference>
<dbReference type="Pfam" id="PF00512">
    <property type="entry name" value="HisKA"/>
    <property type="match status" value="1"/>
</dbReference>
<evidence type="ECO:0000256" key="8">
    <source>
        <dbReference type="ARBA" id="ARBA00022692"/>
    </source>
</evidence>
<evidence type="ECO:0000256" key="2">
    <source>
        <dbReference type="ARBA" id="ARBA00004429"/>
    </source>
</evidence>
<dbReference type="Gene3D" id="3.30.565.10">
    <property type="entry name" value="Histidine kinase-like ATPase, C-terminal domain"/>
    <property type="match status" value="1"/>
</dbReference>
<keyword evidence="9" id="KW-0547">Nucleotide-binding</keyword>
<evidence type="ECO:0000256" key="5">
    <source>
        <dbReference type="ARBA" id="ARBA00022519"/>
    </source>
</evidence>
<dbReference type="EMBL" id="SNXY01000010">
    <property type="protein sequence ID" value="TDP82497.1"/>
    <property type="molecule type" value="Genomic_DNA"/>
</dbReference>
<evidence type="ECO:0000256" key="12">
    <source>
        <dbReference type="ARBA" id="ARBA00022989"/>
    </source>
</evidence>
<keyword evidence="10 19" id="KW-0418">Kinase</keyword>
<evidence type="ECO:0000256" key="1">
    <source>
        <dbReference type="ARBA" id="ARBA00000085"/>
    </source>
</evidence>
<dbReference type="PRINTS" id="PR00344">
    <property type="entry name" value="BCTRLSENSOR"/>
</dbReference>
<proteinExistence type="predicted"/>
<feature type="compositionally biased region" description="Basic and acidic residues" evidence="15">
    <location>
        <begin position="130"/>
        <end position="161"/>
    </location>
</feature>
<dbReference type="InterPro" id="IPR003594">
    <property type="entry name" value="HATPase_dom"/>
</dbReference>
<dbReference type="CDD" id="cd00075">
    <property type="entry name" value="HATPase"/>
    <property type="match status" value="1"/>
</dbReference>
<keyword evidence="6" id="KW-0597">Phosphoprotein</keyword>
<dbReference type="PROSITE" id="PS50109">
    <property type="entry name" value="HIS_KIN"/>
    <property type="match status" value="1"/>
</dbReference>
<dbReference type="SMART" id="SM00387">
    <property type="entry name" value="HATPase_c"/>
    <property type="match status" value="1"/>
</dbReference>
<organism evidence="19 20">
    <name type="scientific">Oharaeibacter diazotrophicus</name>
    <dbReference type="NCBI Taxonomy" id="1920512"/>
    <lineage>
        <taxon>Bacteria</taxon>
        <taxon>Pseudomonadati</taxon>
        <taxon>Pseudomonadota</taxon>
        <taxon>Alphaproteobacteria</taxon>
        <taxon>Hyphomicrobiales</taxon>
        <taxon>Pleomorphomonadaceae</taxon>
        <taxon>Oharaeibacter</taxon>
    </lineage>
</organism>
<feature type="domain" description="HAMP" evidence="18">
    <location>
        <begin position="222"/>
        <end position="274"/>
    </location>
</feature>
<dbReference type="InterPro" id="IPR004358">
    <property type="entry name" value="Sig_transdc_His_kin-like_C"/>
</dbReference>
<comment type="subcellular location">
    <subcellularLocation>
        <location evidence="2">Cell inner membrane</location>
        <topology evidence="2">Multi-pass membrane protein</topology>
    </subcellularLocation>
</comment>
<feature type="transmembrane region" description="Helical" evidence="16">
    <location>
        <begin position="197"/>
        <end position="221"/>
    </location>
</feature>